<dbReference type="EC" id="5.4.99.-" evidence="6"/>
<dbReference type="InterPro" id="IPR020094">
    <property type="entry name" value="TruA/RsuA/RluB/E/F_N"/>
</dbReference>
<name>A0A0F5FV72_9HYPH</name>
<evidence type="ECO:0000256" key="6">
    <source>
        <dbReference type="RuleBase" id="RU003887"/>
    </source>
</evidence>
<dbReference type="InterPro" id="IPR000748">
    <property type="entry name" value="PsdUridine_synth_RsuA/RluB/E/F"/>
</dbReference>
<dbReference type="InterPro" id="IPR006145">
    <property type="entry name" value="PsdUridine_synth_RsuA/RluA"/>
</dbReference>
<dbReference type="Pfam" id="PF01479">
    <property type="entry name" value="S4"/>
    <property type="match status" value="1"/>
</dbReference>
<dbReference type="AlphaFoldDB" id="A0A0F5FV72"/>
<feature type="compositionally biased region" description="Basic and acidic residues" evidence="7">
    <location>
        <begin position="438"/>
        <end position="488"/>
    </location>
</feature>
<dbReference type="CDD" id="cd00165">
    <property type="entry name" value="S4"/>
    <property type="match status" value="1"/>
</dbReference>
<evidence type="ECO:0000313" key="9">
    <source>
        <dbReference type="EMBL" id="KKB12475.1"/>
    </source>
</evidence>
<protein>
    <recommendedName>
        <fullName evidence="6">Pseudouridine synthase</fullName>
        <ecNumber evidence="6">5.4.99.-</ecNumber>
    </recommendedName>
</protein>
<evidence type="ECO:0000256" key="2">
    <source>
        <dbReference type="ARBA" id="ARBA00008348"/>
    </source>
</evidence>
<feature type="compositionally biased region" description="Low complexity" evidence="7">
    <location>
        <begin position="491"/>
        <end position="503"/>
    </location>
</feature>
<dbReference type="GO" id="GO:0120159">
    <property type="term" value="F:rRNA pseudouridine synthase activity"/>
    <property type="evidence" value="ECO:0007669"/>
    <property type="project" value="UniProtKB-ARBA"/>
</dbReference>
<proteinExistence type="inferred from homology"/>
<dbReference type="SUPFAM" id="SSF55174">
    <property type="entry name" value="Alpha-L RNA-binding motif"/>
    <property type="match status" value="1"/>
</dbReference>
<evidence type="ECO:0000259" key="8">
    <source>
        <dbReference type="SMART" id="SM00363"/>
    </source>
</evidence>
<dbReference type="InterPro" id="IPR036986">
    <property type="entry name" value="S4_RNA-bd_sf"/>
</dbReference>
<dbReference type="STRING" id="443610.VE25_07155"/>
<dbReference type="InterPro" id="IPR020103">
    <property type="entry name" value="PsdUridine_synth_cat_dom_sf"/>
</dbReference>
<dbReference type="InterPro" id="IPR042092">
    <property type="entry name" value="PsdUridine_s_RsuA/RluB/E/F_cat"/>
</dbReference>
<keyword evidence="4 6" id="KW-0413">Isomerase</keyword>
<evidence type="ECO:0000313" key="10">
    <source>
        <dbReference type="Proteomes" id="UP000033632"/>
    </source>
</evidence>
<evidence type="ECO:0000256" key="7">
    <source>
        <dbReference type="SAM" id="MobiDB-lite"/>
    </source>
</evidence>
<dbReference type="FunFam" id="3.10.290.10:FF:000003">
    <property type="entry name" value="Pseudouridine synthase"/>
    <property type="match status" value="1"/>
</dbReference>
<keyword evidence="3 5" id="KW-0694">RNA-binding</keyword>
<feature type="compositionally biased region" description="Basic and acidic residues" evidence="7">
    <location>
        <begin position="381"/>
        <end position="398"/>
    </location>
</feature>
<dbReference type="RefSeq" id="WP_046107925.1">
    <property type="nucleotide sequence ID" value="NZ_JZEX01000077.1"/>
</dbReference>
<dbReference type="Pfam" id="PF00849">
    <property type="entry name" value="PseudoU_synth_2"/>
    <property type="match status" value="1"/>
</dbReference>
<evidence type="ECO:0000256" key="3">
    <source>
        <dbReference type="ARBA" id="ARBA00022884"/>
    </source>
</evidence>
<feature type="compositionally biased region" description="Basic and acidic residues" evidence="7">
    <location>
        <begin position="414"/>
        <end position="423"/>
    </location>
</feature>
<dbReference type="PANTHER" id="PTHR47683:SF3">
    <property type="entry name" value="RIBOSOMAL LARGE SUBUNIT PSEUDOURIDINE SYNTHASE B"/>
    <property type="match status" value="1"/>
</dbReference>
<feature type="domain" description="RNA-binding S4" evidence="8">
    <location>
        <begin position="12"/>
        <end position="71"/>
    </location>
</feature>
<dbReference type="EMBL" id="JZEX01000077">
    <property type="protein sequence ID" value="KKB12475.1"/>
    <property type="molecule type" value="Genomic_DNA"/>
</dbReference>
<keyword evidence="10" id="KW-1185">Reference proteome</keyword>
<organism evidence="9 10">
    <name type="scientific">Devosia geojensis</name>
    <dbReference type="NCBI Taxonomy" id="443610"/>
    <lineage>
        <taxon>Bacteria</taxon>
        <taxon>Pseudomonadati</taxon>
        <taxon>Pseudomonadota</taxon>
        <taxon>Alphaproteobacteria</taxon>
        <taxon>Hyphomicrobiales</taxon>
        <taxon>Devosiaceae</taxon>
        <taxon>Devosia</taxon>
    </lineage>
</organism>
<evidence type="ECO:0000256" key="1">
    <source>
        <dbReference type="ARBA" id="ARBA00000073"/>
    </source>
</evidence>
<sequence length="543" mass="59601">MSESRTAPPAGDRLAKVIARSGLCSRRDAEGWIAAGRVTVNGKKVITPAFNVTERDKIAVDGQPLAVRQGTRLWLYHKPAGLVVTEKDPQGRRTVFDAAEELGLPRVVSVGRLDINTEGLLLLTNDGGLKRVLELPETGWLRRYRVRAHGAVTQAQLDTLQHGIEVEGIRYGEIEATLEREQGTNVWLTVALREGKNREVRNVLEALGLTVNRLIRVSYGPFQLGDIPPGEVETVKARVLRDQLGNKLAEAAGVDFDSDMPEPMRSRPPQRAGHPAKSHPAKIRTERGTFSGQPETRRAPRMREDDNTPSPRRIHFEGGETITDFRGKPAGRGDRPERGDRMRGDRPERGDKPVRGDRPARGPRPEGSDRPSRGFGARSRPPRDFGEKSRTPEDGFERRPRRRHAEAGGQADARQSRPYREARAGGPRPARGGFEGKGGPRGDNRGPRPDRPDRPKFDRSGSDRPRSDRPRSDRPKGARPDAAAEGRPQRPAFGKPARPGKPGARPPSRPGAAGPRKSGPGDRPRGGPGGRPTNPRKPRGPKS</sequence>
<dbReference type="InterPro" id="IPR002942">
    <property type="entry name" value="S4_RNA-bd"/>
</dbReference>
<feature type="region of interest" description="Disordered" evidence="7">
    <location>
        <begin position="252"/>
        <end position="543"/>
    </location>
</feature>
<dbReference type="Gene3D" id="3.30.70.1560">
    <property type="entry name" value="Alpha-L RNA-binding motif"/>
    <property type="match status" value="1"/>
</dbReference>
<evidence type="ECO:0000256" key="5">
    <source>
        <dbReference type="PROSITE-ProRule" id="PRU00182"/>
    </source>
</evidence>
<dbReference type="PATRIC" id="fig|443610.3.peg.3995"/>
<accession>A0A0F5FV72</accession>
<dbReference type="InterPro" id="IPR018496">
    <property type="entry name" value="PsdUridine_synth_RsuA/RluB_CS"/>
</dbReference>
<dbReference type="Gene3D" id="3.30.70.580">
    <property type="entry name" value="Pseudouridine synthase I, catalytic domain, N-terminal subdomain"/>
    <property type="match status" value="1"/>
</dbReference>
<dbReference type="PANTHER" id="PTHR47683">
    <property type="entry name" value="PSEUDOURIDINE SYNTHASE FAMILY PROTEIN-RELATED"/>
    <property type="match status" value="1"/>
</dbReference>
<dbReference type="PROSITE" id="PS50889">
    <property type="entry name" value="S4"/>
    <property type="match status" value="1"/>
</dbReference>
<dbReference type="GO" id="GO:0000455">
    <property type="term" value="P:enzyme-directed rRNA pseudouridine synthesis"/>
    <property type="evidence" value="ECO:0007669"/>
    <property type="project" value="UniProtKB-ARBA"/>
</dbReference>
<evidence type="ECO:0000256" key="4">
    <source>
        <dbReference type="ARBA" id="ARBA00023235"/>
    </source>
</evidence>
<dbReference type="SMART" id="SM00363">
    <property type="entry name" value="S4"/>
    <property type="match status" value="1"/>
</dbReference>
<comment type="catalytic activity">
    <reaction evidence="1">
        <text>a uridine in RNA = a pseudouridine in RNA</text>
        <dbReference type="Rhea" id="RHEA:48348"/>
        <dbReference type="Rhea" id="RHEA-COMP:12068"/>
        <dbReference type="Rhea" id="RHEA-COMP:12069"/>
        <dbReference type="ChEBI" id="CHEBI:65314"/>
        <dbReference type="ChEBI" id="CHEBI:65315"/>
    </reaction>
</comment>
<dbReference type="PROSITE" id="PS01149">
    <property type="entry name" value="PSI_RSU"/>
    <property type="match status" value="1"/>
</dbReference>
<comment type="similarity">
    <text evidence="2 6">Belongs to the pseudouridine synthase RsuA family.</text>
</comment>
<dbReference type="Proteomes" id="UP000033632">
    <property type="component" value="Unassembled WGS sequence"/>
</dbReference>
<dbReference type="InterPro" id="IPR050343">
    <property type="entry name" value="RsuA_PseudoU_synthase"/>
</dbReference>
<reference evidence="9 10" key="1">
    <citation type="submission" date="2015-03" db="EMBL/GenBank/DDBJ databases">
        <authorList>
            <person name="Hassan Y.I."/>
            <person name="Lepp D."/>
            <person name="Li X.-Z."/>
            <person name="Zhou T."/>
        </authorList>
    </citation>
    <scope>NUCLEOTIDE SEQUENCE [LARGE SCALE GENOMIC DNA]</scope>
    <source>
        <strain evidence="9 10">BD-c194</strain>
    </source>
</reference>
<feature type="compositionally biased region" description="Basic and acidic residues" evidence="7">
    <location>
        <begin position="314"/>
        <end position="372"/>
    </location>
</feature>
<feature type="compositionally biased region" description="Basic residues" evidence="7">
    <location>
        <begin position="534"/>
        <end position="543"/>
    </location>
</feature>
<dbReference type="OrthoDB" id="9807213at2"/>
<dbReference type="SUPFAM" id="SSF55120">
    <property type="entry name" value="Pseudouridine synthase"/>
    <property type="match status" value="1"/>
</dbReference>
<feature type="compositionally biased region" description="Basic and acidic residues" evidence="7">
    <location>
        <begin position="295"/>
        <end position="306"/>
    </location>
</feature>
<dbReference type="NCBIfam" id="TIGR00093">
    <property type="entry name" value="pseudouridine synthase"/>
    <property type="match status" value="1"/>
</dbReference>
<dbReference type="Gene3D" id="3.10.290.10">
    <property type="entry name" value="RNA-binding S4 domain"/>
    <property type="match status" value="1"/>
</dbReference>
<dbReference type="GO" id="GO:0003723">
    <property type="term" value="F:RNA binding"/>
    <property type="evidence" value="ECO:0007669"/>
    <property type="project" value="UniProtKB-KW"/>
</dbReference>
<comment type="caution">
    <text evidence="9">The sequence shown here is derived from an EMBL/GenBank/DDBJ whole genome shotgun (WGS) entry which is preliminary data.</text>
</comment>
<gene>
    <name evidence="9" type="ORF">VE25_07155</name>
</gene>